<protein>
    <submittedName>
        <fullName evidence="1">Uncharacterized protein</fullName>
    </submittedName>
</protein>
<gene>
    <name evidence="1" type="ORF">SDC9_33686</name>
</gene>
<accession>A0A644V902</accession>
<dbReference type="EMBL" id="VSSQ01000243">
    <property type="protein sequence ID" value="MPL87681.1"/>
    <property type="molecule type" value="Genomic_DNA"/>
</dbReference>
<dbReference type="AlphaFoldDB" id="A0A644V902"/>
<name>A0A644V902_9ZZZZ</name>
<proteinExistence type="predicted"/>
<organism evidence="1">
    <name type="scientific">bioreactor metagenome</name>
    <dbReference type="NCBI Taxonomy" id="1076179"/>
    <lineage>
        <taxon>unclassified sequences</taxon>
        <taxon>metagenomes</taxon>
        <taxon>ecological metagenomes</taxon>
    </lineage>
</organism>
<evidence type="ECO:0000313" key="1">
    <source>
        <dbReference type="EMBL" id="MPL87681.1"/>
    </source>
</evidence>
<sequence>MEIRTDDMPFVTSHLEFDAMGAHGGCSKRGGNTRAAATSKTKILTYGQQNQLSLSLSSCSKISGFPMFTTGGPQKGITPRGSSFYFGAQVYIAIAVRLVDMVRIGVLFW</sequence>
<comment type="caution">
    <text evidence="1">The sequence shown here is derived from an EMBL/GenBank/DDBJ whole genome shotgun (WGS) entry which is preliminary data.</text>
</comment>
<reference evidence="1" key="1">
    <citation type="submission" date="2019-08" db="EMBL/GenBank/DDBJ databases">
        <authorList>
            <person name="Kucharzyk K."/>
            <person name="Murdoch R.W."/>
            <person name="Higgins S."/>
            <person name="Loffler F."/>
        </authorList>
    </citation>
    <scope>NUCLEOTIDE SEQUENCE</scope>
</reference>